<reference evidence="1 2" key="1">
    <citation type="journal article" date="2013" name="Stand. Genomic Sci.">
        <title>Genomic Encyclopedia of Type Strains, Phase I: The one thousand microbial genomes (KMG-I) project.</title>
        <authorList>
            <person name="Kyrpides N.C."/>
            <person name="Woyke T."/>
            <person name="Eisen J.A."/>
            <person name="Garrity G."/>
            <person name="Lilburn T.G."/>
            <person name="Beck B.J."/>
            <person name="Whitman W.B."/>
            <person name="Hugenholtz P."/>
            <person name="Klenk H.P."/>
        </authorList>
    </citation>
    <scope>NUCLEOTIDE SEQUENCE [LARGE SCALE GENOMIC DNA]</scope>
    <source>
        <strain evidence="1 2">DSM 13484</strain>
    </source>
</reference>
<proteinExistence type="predicted"/>
<accession>A0A562T536</accession>
<gene>
    <name evidence="1" type="ORF">LX66_2731</name>
</gene>
<protein>
    <submittedName>
        <fullName evidence="1">Uncharacterized protein</fullName>
    </submittedName>
</protein>
<dbReference type="Proteomes" id="UP000316778">
    <property type="component" value="Unassembled WGS sequence"/>
</dbReference>
<sequence>MNEHNPIALELNKIQQAWLKEVAPQSQLRMVRMVIKPEEARVYEGFCKLESSAHGQLEEVFVTHLTSFEDEDTFSAAIMKDWLEAYDNSAALMQELQNKNAALTWDPQAYRQALAAQNGQPLDDVLLRMLDSFRQSLPQENKQLVLALLPRLVSDLRGMKRWLTTLLKKGIPDGVKLLVFDHAGNEQLAIHERQFPGQLHAMHVPLALYDAIQKLAKSGNPNDPEIAMRKCLFEMGKALQDKDVKRLHEWGQKALDYTQRSGNKGLFATTHIMYAGMLFYFKKDPQLPQLLDRGMRIAKQGQQQGDAACPPLLIQFYGYQGAYAQLRKRFDDAIEWFIKQAKLAQEHHFNQQAMNGWYQAAELCRRKNTGRYYMVLEEAYLAGQDMQDEEISTSVYIYLLRDYYDYVHSKKIQDTIQRIDEKMGRLFGDNWKEEVDLIRKTRAPLMMPPQTMEEA</sequence>
<organism evidence="1 2">
    <name type="scientific">Chitinophaga japonensis</name>
    <name type="common">Flexibacter japonensis</name>
    <dbReference type="NCBI Taxonomy" id="104662"/>
    <lineage>
        <taxon>Bacteria</taxon>
        <taxon>Pseudomonadati</taxon>
        <taxon>Bacteroidota</taxon>
        <taxon>Chitinophagia</taxon>
        <taxon>Chitinophagales</taxon>
        <taxon>Chitinophagaceae</taxon>
        <taxon>Chitinophaga</taxon>
    </lineage>
</organism>
<evidence type="ECO:0000313" key="1">
    <source>
        <dbReference type="EMBL" id="TWI88645.1"/>
    </source>
</evidence>
<comment type="caution">
    <text evidence="1">The sequence shown here is derived from an EMBL/GenBank/DDBJ whole genome shotgun (WGS) entry which is preliminary data.</text>
</comment>
<dbReference type="RefSeq" id="WP_145714306.1">
    <property type="nucleotide sequence ID" value="NZ_BAAAFY010000001.1"/>
</dbReference>
<keyword evidence="2" id="KW-1185">Reference proteome</keyword>
<dbReference type="EMBL" id="VLLG01000003">
    <property type="protein sequence ID" value="TWI88645.1"/>
    <property type="molecule type" value="Genomic_DNA"/>
</dbReference>
<dbReference type="OrthoDB" id="615153at2"/>
<evidence type="ECO:0000313" key="2">
    <source>
        <dbReference type="Proteomes" id="UP000316778"/>
    </source>
</evidence>
<name>A0A562T536_CHIJA</name>
<dbReference type="AlphaFoldDB" id="A0A562T536"/>